<dbReference type="GO" id="GO:0016747">
    <property type="term" value="F:acyltransferase activity, transferring groups other than amino-acyl groups"/>
    <property type="evidence" value="ECO:0007669"/>
    <property type="project" value="InterPro"/>
</dbReference>
<keyword evidence="3" id="KW-1185">Reference proteome</keyword>
<dbReference type="InterPro" id="IPR000182">
    <property type="entry name" value="GNAT_dom"/>
</dbReference>
<proteinExistence type="predicted"/>
<evidence type="ECO:0000313" key="2">
    <source>
        <dbReference type="EMBL" id="QTD48507.1"/>
    </source>
</evidence>
<dbReference type="Proteomes" id="UP000663929">
    <property type="component" value="Chromosome"/>
</dbReference>
<dbReference type="RefSeq" id="WP_237378161.1">
    <property type="nucleotide sequence ID" value="NZ_CP071793.1"/>
</dbReference>
<dbReference type="Pfam" id="PF13508">
    <property type="entry name" value="Acetyltransf_7"/>
    <property type="match status" value="1"/>
</dbReference>
<dbReference type="KEGG" id="scor:J3U87_23250"/>
<reference evidence="2" key="1">
    <citation type="submission" date="2021-03" db="EMBL/GenBank/DDBJ databases">
        <title>Acanthopleuribacteraceae sp. M133.</title>
        <authorList>
            <person name="Wang G."/>
        </authorList>
    </citation>
    <scope>NUCLEOTIDE SEQUENCE</scope>
    <source>
        <strain evidence="2">M133</strain>
    </source>
</reference>
<dbReference type="EMBL" id="CP071793">
    <property type="protein sequence ID" value="QTD48507.1"/>
    <property type="molecule type" value="Genomic_DNA"/>
</dbReference>
<name>A0A8A4TG52_SULCO</name>
<evidence type="ECO:0000259" key="1">
    <source>
        <dbReference type="PROSITE" id="PS51186"/>
    </source>
</evidence>
<dbReference type="SUPFAM" id="SSF55729">
    <property type="entry name" value="Acyl-CoA N-acyltransferases (Nat)"/>
    <property type="match status" value="1"/>
</dbReference>
<feature type="domain" description="N-acetyltransferase" evidence="1">
    <location>
        <begin position="2"/>
        <end position="148"/>
    </location>
</feature>
<organism evidence="2 3">
    <name type="scientific">Sulfidibacter corallicola</name>
    <dbReference type="NCBI Taxonomy" id="2818388"/>
    <lineage>
        <taxon>Bacteria</taxon>
        <taxon>Pseudomonadati</taxon>
        <taxon>Acidobacteriota</taxon>
        <taxon>Holophagae</taxon>
        <taxon>Acanthopleuribacterales</taxon>
        <taxon>Acanthopleuribacteraceae</taxon>
        <taxon>Sulfidibacter</taxon>
    </lineage>
</organism>
<dbReference type="AlphaFoldDB" id="A0A8A4TG52"/>
<dbReference type="PROSITE" id="PS51186">
    <property type="entry name" value="GNAT"/>
    <property type="match status" value="1"/>
</dbReference>
<protein>
    <submittedName>
        <fullName evidence="2">GNAT family N-acetyltransferase</fullName>
    </submittedName>
</protein>
<accession>A0A8A4TG52</accession>
<evidence type="ECO:0000313" key="3">
    <source>
        <dbReference type="Proteomes" id="UP000663929"/>
    </source>
</evidence>
<dbReference type="Gene3D" id="3.40.630.30">
    <property type="match status" value="1"/>
</dbReference>
<gene>
    <name evidence="2" type="ORF">J3U87_23250</name>
</gene>
<sequence length="283" mass="31711">MVSYRFCRPDDLPLLVEAINHCCLVPEGKEPSLTLAELKSRIQDRNLWASSCMIAMEREVPIAVLVGAKRASRSLVMKVGVVPEHRGQGHGTHLVQSLTAKLAILGPPDLICELPVDRPRLAGFFARCGFRRTSELVDFERSAAAPQPEDQAAIQEAALGDLLPYADLWGHQPQAWDRDREALINRKESLRSLAVVSETRVEAFVVYQRTEDACHIHRFGWGEPDPGLRYLDRLIRSLAGRVAVPLQVARLDRGELPFEFLQVMGFRERARAWQFAIEAGATD</sequence>
<dbReference type="InterPro" id="IPR016181">
    <property type="entry name" value="Acyl_CoA_acyltransferase"/>
</dbReference>